<keyword evidence="1 9" id="KW-1003">Cell membrane</keyword>
<keyword evidence="4 9" id="KW-0378">Hydrolase</keyword>
<evidence type="ECO:0000256" key="4">
    <source>
        <dbReference type="ARBA" id="ARBA00022801"/>
    </source>
</evidence>
<dbReference type="InterPro" id="IPR042101">
    <property type="entry name" value="SRP54_N_sf"/>
</dbReference>
<feature type="compositionally biased region" description="Basic and acidic residues" evidence="10">
    <location>
        <begin position="93"/>
        <end position="110"/>
    </location>
</feature>
<feature type="binding site" evidence="9">
    <location>
        <begin position="363"/>
        <end position="366"/>
    </location>
    <ligand>
        <name>GTP</name>
        <dbReference type="ChEBI" id="CHEBI:37565"/>
    </ligand>
</feature>
<dbReference type="PROSITE" id="PS00300">
    <property type="entry name" value="SRP54"/>
    <property type="match status" value="1"/>
</dbReference>
<feature type="region of interest" description="Disordered" evidence="10">
    <location>
        <begin position="1"/>
        <end position="110"/>
    </location>
</feature>
<dbReference type="InterPro" id="IPR036225">
    <property type="entry name" value="SRP/SRP_N"/>
</dbReference>
<comment type="subcellular location">
    <subcellularLocation>
        <location evidence="9">Cell membrane</location>
        <topology evidence="9">Peripheral membrane protein</topology>
        <orientation evidence="9">Cytoplasmic side</orientation>
    </subcellularLocation>
    <subcellularLocation>
        <location evidence="9">Cytoplasm</location>
    </subcellularLocation>
</comment>
<evidence type="ECO:0000256" key="9">
    <source>
        <dbReference type="HAMAP-Rule" id="MF_00920"/>
    </source>
</evidence>
<feature type="compositionally biased region" description="Basic and acidic residues" evidence="10">
    <location>
        <begin position="1"/>
        <end position="47"/>
    </location>
</feature>
<evidence type="ECO:0000256" key="1">
    <source>
        <dbReference type="ARBA" id="ARBA00022475"/>
    </source>
</evidence>
<evidence type="ECO:0000256" key="3">
    <source>
        <dbReference type="ARBA" id="ARBA00022741"/>
    </source>
</evidence>
<evidence type="ECO:0000256" key="7">
    <source>
        <dbReference type="ARBA" id="ARBA00023170"/>
    </source>
</evidence>
<evidence type="ECO:0000256" key="10">
    <source>
        <dbReference type="SAM" id="MobiDB-lite"/>
    </source>
</evidence>
<keyword evidence="2 9" id="KW-0963">Cytoplasm</keyword>
<dbReference type="SUPFAM" id="SSF47364">
    <property type="entry name" value="Domain of the SRP/SRP receptor G-proteins"/>
    <property type="match status" value="1"/>
</dbReference>
<evidence type="ECO:0000256" key="8">
    <source>
        <dbReference type="ARBA" id="ARBA00048027"/>
    </source>
</evidence>
<dbReference type="PANTHER" id="PTHR43134:SF1">
    <property type="entry name" value="SIGNAL RECOGNITION PARTICLE RECEPTOR SUBUNIT ALPHA"/>
    <property type="match status" value="1"/>
</dbReference>
<dbReference type="STRING" id="1600.LBAT_0668"/>
<dbReference type="PATRIC" id="fig|1600.4.peg.683"/>
<reference evidence="12 13" key="1">
    <citation type="submission" date="2015-03" db="EMBL/GenBank/DDBJ databases">
        <title>Complete genome sequence of Lactobacillus acetotolerans NBRC 13120.</title>
        <authorList>
            <person name="Toh H."/>
            <person name="Morita H."/>
            <person name="Fujita N."/>
        </authorList>
    </citation>
    <scope>NUCLEOTIDE SEQUENCE [LARGE SCALE GENOMIC DNA]</scope>
    <source>
        <strain evidence="12 13">NBRC 13120</strain>
    </source>
</reference>
<dbReference type="RefSeq" id="WP_060459354.1">
    <property type="nucleotide sequence ID" value="NZ_AP014808.1"/>
</dbReference>
<comment type="subunit">
    <text evidence="9">Part of the signal recognition particle protein translocation system, which is composed of SRP and FtsY.</text>
</comment>
<dbReference type="CDD" id="cd17874">
    <property type="entry name" value="FtsY"/>
    <property type="match status" value="1"/>
</dbReference>
<dbReference type="NCBIfam" id="TIGR00064">
    <property type="entry name" value="ftsY"/>
    <property type="match status" value="1"/>
</dbReference>
<dbReference type="Gene3D" id="3.40.50.300">
    <property type="entry name" value="P-loop containing nucleotide triphosphate hydrolases"/>
    <property type="match status" value="1"/>
</dbReference>
<evidence type="ECO:0000256" key="2">
    <source>
        <dbReference type="ARBA" id="ARBA00022490"/>
    </source>
</evidence>
<dbReference type="EC" id="3.6.5.4" evidence="9"/>
<keyword evidence="3 9" id="KW-0547">Nucleotide-binding</keyword>
<dbReference type="Gene3D" id="1.20.120.140">
    <property type="entry name" value="Signal recognition particle SRP54, nucleotide-binding domain"/>
    <property type="match status" value="1"/>
</dbReference>
<dbReference type="InterPro" id="IPR027417">
    <property type="entry name" value="P-loop_NTPase"/>
</dbReference>
<dbReference type="SMART" id="SM00963">
    <property type="entry name" value="SRP54_N"/>
    <property type="match status" value="1"/>
</dbReference>
<dbReference type="PANTHER" id="PTHR43134">
    <property type="entry name" value="SIGNAL RECOGNITION PARTICLE RECEPTOR SUBUNIT ALPHA"/>
    <property type="match status" value="1"/>
</dbReference>
<protein>
    <recommendedName>
        <fullName evidence="9">Signal recognition particle receptor FtsY</fullName>
        <shortName evidence="9">SRP receptor</shortName>
        <ecNumber evidence="9">3.6.5.4</ecNumber>
    </recommendedName>
</protein>
<dbReference type="SUPFAM" id="SSF52540">
    <property type="entry name" value="P-loop containing nucleoside triphosphate hydrolases"/>
    <property type="match status" value="1"/>
</dbReference>
<dbReference type="GO" id="GO:0003924">
    <property type="term" value="F:GTPase activity"/>
    <property type="evidence" value="ECO:0007669"/>
    <property type="project" value="UniProtKB-UniRule"/>
</dbReference>
<feature type="binding site" evidence="9">
    <location>
        <begin position="217"/>
        <end position="224"/>
    </location>
    <ligand>
        <name>GTP</name>
        <dbReference type="ChEBI" id="CHEBI:37565"/>
    </ligand>
</feature>
<dbReference type="KEGG" id="lae:LBAT_0668"/>
<dbReference type="InterPro" id="IPR003593">
    <property type="entry name" value="AAA+_ATPase"/>
</dbReference>
<accession>A0A0D6A2K3</accession>
<dbReference type="Proteomes" id="UP000035709">
    <property type="component" value="Chromosome"/>
</dbReference>
<comment type="catalytic activity">
    <reaction evidence="8 9">
        <text>GTP + H2O = GDP + phosphate + H(+)</text>
        <dbReference type="Rhea" id="RHEA:19669"/>
        <dbReference type="ChEBI" id="CHEBI:15377"/>
        <dbReference type="ChEBI" id="CHEBI:15378"/>
        <dbReference type="ChEBI" id="CHEBI:37565"/>
        <dbReference type="ChEBI" id="CHEBI:43474"/>
        <dbReference type="ChEBI" id="CHEBI:58189"/>
        <dbReference type="EC" id="3.6.5.4"/>
    </reaction>
</comment>
<evidence type="ECO:0000256" key="5">
    <source>
        <dbReference type="ARBA" id="ARBA00023134"/>
    </source>
</evidence>
<comment type="similarity">
    <text evidence="9">Belongs to the GTP-binding SRP family. FtsY subfamily.</text>
</comment>
<evidence type="ECO:0000256" key="6">
    <source>
        <dbReference type="ARBA" id="ARBA00023136"/>
    </source>
</evidence>
<dbReference type="GO" id="GO:0005525">
    <property type="term" value="F:GTP binding"/>
    <property type="evidence" value="ECO:0007669"/>
    <property type="project" value="UniProtKB-UniRule"/>
</dbReference>
<proteinExistence type="inferred from homology"/>
<dbReference type="SMART" id="SM00382">
    <property type="entry name" value="AAA"/>
    <property type="match status" value="1"/>
</dbReference>
<keyword evidence="5 9" id="KW-0342">GTP-binding</keyword>
<keyword evidence="6 9" id="KW-0472">Membrane</keyword>
<dbReference type="GO" id="GO:0005737">
    <property type="term" value="C:cytoplasm"/>
    <property type="evidence" value="ECO:0007669"/>
    <property type="project" value="UniProtKB-SubCell"/>
</dbReference>
<dbReference type="GO" id="GO:0005886">
    <property type="term" value="C:plasma membrane"/>
    <property type="evidence" value="ECO:0007669"/>
    <property type="project" value="UniProtKB-SubCell"/>
</dbReference>
<dbReference type="InterPro" id="IPR004390">
    <property type="entry name" value="SR_rcpt_FtsY"/>
</dbReference>
<dbReference type="EMBL" id="AP014808">
    <property type="protein sequence ID" value="BAQ57057.1"/>
    <property type="molecule type" value="Genomic_DNA"/>
</dbReference>
<feature type="domain" description="SRP54-type proteins GTP-binding" evidence="11">
    <location>
        <begin position="384"/>
        <end position="397"/>
    </location>
</feature>
<evidence type="ECO:0000313" key="13">
    <source>
        <dbReference type="Proteomes" id="UP000035709"/>
    </source>
</evidence>
<keyword evidence="7 9" id="KW-0675">Receptor</keyword>
<evidence type="ECO:0000313" key="12">
    <source>
        <dbReference type="EMBL" id="BAQ57057.1"/>
    </source>
</evidence>
<dbReference type="AlphaFoldDB" id="A0A0D6A2K3"/>
<dbReference type="Pfam" id="PF00448">
    <property type="entry name" value="SRP54"/>
    <property type="match status" value="1"/>
</dbReference>
<dbReference type="InterPro" id="IPR000897">
    <property type="entry name" value="SRP54_GTPase_dom"/>
</dbReference>
<dbReference type="GO" id="GO:0005047">
    <property type="term" value="F:signal recognition particle binding"/>
    <property type="evidence" value="ECO:0007669"/>
    <property type="project" value="TreeGrafter"/>
</dbReference>
<comment type="function">
    <text evidence="9">Involved in targeting and insertion of nascent membrane proteins into the cytoplasmic membrane. Acts as a receptor for the complex formed by the signal recognition particle (SRP) and the ribosome-nascent chain (RNC).</text>
</comment>
<dbReference type="SMART" id="SM00962">
    <property type="entry name" value="SRP54"/>
    <property type="match status" value="1"/>
</dbReference>
<organism evidence="12 13">
    <name type="scientific">Lactobacillus acetotolerans</name>
    <dbReference type="NCBI Taxonomy" id="1600"/>
    <lineage>
        <taxon>Bacteria</taxon>
        <taxon>Bacillati</taxon>
        <taxon>Bacillota</taxon>
        <taxon>Bacilli</taxon>
        <taxon>Lactobacillales</taxon>
        <taxon>Lactobacillaceae</taxon>
        <taxon>Lactobacillus</taxon>
    </lineage>
</organism>
<dbReference type="GO" id="GO:0006614">
    <property type="term" value="P:SRP-dependent cotranslational protein targeting to membrane"/>
    <property type="evidence" value="ECO:0007669"/>
    <property type="project" value="InterPro"/>
</dbReference>
<dbReference type="InterPro" id="IPR013822">
    <property type="entry name" value="Signal_recog_particl_SRP54_hlx"/>
</dbReference>
<keyword evidence="13" id="KW-1185">Reference proteome</keyword>
<dbReference type="FunFam" id="1.20.120.140:FF:000002">
    <property type="entry name" value="Signal recognition particle receptor FtsY"/>
    <property type="match status" value="1"/>
</dbReference>
<dbReference type="HAMAP" id="MF_00920">
    <property type="entry name" value="FtsY"/>
    <property type="match status" value="1"/>
</dbReference>
<sequence length="414" mass="45567">MGLFDKIKKSLFGEKSADKDDQAKEKQGSETEEKTDNSDTKKNKAEDNSAESDQNSSGKTDDEQVTEANSESEVEEGQDKESEAAEETSAPESKAESENKTEKQDKTELYEKGLEKTNKGFGARLNKFFAQFRTVDEDFFDDLEELLIESDVGYETAEELTDELRDEAKLKKAKSRDELKQVIVQKLVDLYDKNGNSEDEKLIYRPDDKPNVYLFVGVNGAGKTTTIGKLAKRFKDQGKSVLLAAADTFRVGAVEQLEAWGKRVGVPVVTGKAQADPASVVYDATQRAIKEKADYLLVDTAGRLQNKKNLMNELEKIQRTIKKLLPDQPTETLLVLDGSTGQNALLQAKDFDKTTKLTGLVLTKLDGSSKGGVVLAIRNEMKLPVKLVGLGEKAGDLADFDAASYAIGLFHGLV</sequence>
<feature type="binding site" evidence="9">
    <location>
        <begin position="299"/>
        <end position="303"/>
    </location>
    <ligand>
        <name>GTP</name>
        <dbReference type="ChEBI" id="CHEBI:37565"/>
    </ligand>
</feature>
<dbReference type="FunFam" id="3.40.50.300:FF:000053">
    <property type="entry name" value="Signal recognition particle receptor FtsY"/>
    <property type="match status" value="1"/>
</dbReference>
<dbReference type="Pfam" id="PF02881">
    <property type="entry name" value="SRP54_N"/>
    <property type="match status" value="1"/>
</dbReference>
<name>A0A0D6A2K3_9LACO</name>
<gene>
    <name evidence="9" type="primary">ftsY</name>
    <name evidence="12" type="ORF">LBAT_0668</name>
</gene>
<dbReference type="OrthoDB" id="9804720at2"/>
<evidence type="ECO:0000259" key="11">
    <source>
        <dbReference type="PROSITE" id="PS00300"/>
    </source>
</evidence>